<dbReference type="PANTHER" id="PTHR43649:SF33">
    <property type="entry name" value="POLYGALACTURONAN_RHAMNOGALACTURONAN-BINDING PROTEIN YTCQ"/>
    <property type="match status" value="1"/>
</dbReference>
<keyword evidence="5" id="KW-0449">Lipoprotein</keyword>
<accession>A0A644WIK9</accession>
<dbReference type="Gene3D" id="3.40.190.10">
    <property type="entry name" value="Periplasmic binding protein-like II"/>
    <property type="match status" value="2"/>
</dbReference>
<keyword evidence="2" id="KW-0732">Signal</keyword>
<evidence type="ECO:0000256" key="2">
    <source>
        <dbReference type="ARBA" id="ARBA00022729"/>
    </source>
</evidence>
<keyword evidence="4" id="KW-0564">Palmitate</keyword>
<evidence type="ECO:0000256" key="3">
    <source>
        <dbReference type="ARBA" id="ARBA00023136"/>
    </source>
</evidence>
<evidence type="ECO:0000256" key="5">
    <source>
        <dbReference type="ARBA" id="ARBA00023288"/>
    </source>
</evidence>
<reference evidence="6" key="1">
    <citation type="submission" date="2019-08" db="EMBL/GenBank/DDBJ databases">
        <authorList>
            <person name="Kucharzyk K."/>
            <person name="Murdoch R.W."/>
            <person name="Higgins S."/>
            <person name="Loffler F."/>
        </authorList>
    </citation>
    <scope>NUCLEOTIDE SEQUENCE</scope>
</reference>
<name>A0A644WIK9_9ZZZZ</name>
<dbReference type="Pfam" id="PF13416">
    <property type="entry name" value="SBP_bac_8"/>
    <property type="match status" value="1"/>
</dbReference>
<dbReference type="SUPFAM" id="SSF53850">
    <property type="entry name" value="Periplasmic binding protein-like II"/>
    <property type="match status" value="1"/>
</dbReference>
<gene>
    <name evidence="6" type="ORF">SDC9_48599</name>
</gene>
<proteinExistence type="predicted"/>
<organism evidence="6">
    <name type="scientific">bioreactor metagenome</name>
    <dbReference type="NCBI Taxonomy" id="1076179"/>
    <lineage>
        <taxon>unclassified sequences</taxon>
        <taxon>metagenomes</taxon>
        <taxon>ecological metagenomes</taxon>
    </lineage>
</organism>
<dbReference type="InterPro" id="IPR050490">
    <property type="entry name" value="Bact_solute-bd_prot1"/>
</dbReference>
<evidence type="ECO:0008006" key="7">
    <source>
        <dbReference type="Google" id="ProtNLM"/>
    </source>
</evidence>
<keyword evidence="1" id="KW-1003">Cell membrane</keyword>
<sequence length="425" mass="45570">MRKHLLNMVAFSLMLVLAAGTVFGAGTQEAAKETTVNMFQLKVEIKDAIDGYAAAYSAATPGVTVKVETLGGGADYGGALKAKAQAGQMPDIFVIEGRGGYDIWKDYIADLGDQAWVADTDLAFKVDGKVYGFPVAIEGYGLAYNADILAKAGIDPAKLTTRAAYEQAFKTLEAKKAELGIDAPVSMAASVAGGMWWVAAQHNLATYWGGGLDFTDTRIIDMALQGKLDDARFLQYAKYLQLLFKYADQKILLNGSYDDQVGAFAQGKTAFLHQGNWVDPNLKQLGVTFPIGYAPHAFLDTEQKGLYLFAPSWYCVNAKSPNAEAAKAFLNAMATTAEGHDYMVNKAGMIPAFKSVTLKPAGQLSQALMAANAKGGNYGVFFGMLPDGAGQNVFGPIFDLFAQNQNNINQFIADMKKAVADLPKM</sequence>
<evidence type="ECO:0000256" key="4">
    <source>
        <dbReference type="ARBA" id="ARBA00023139"/>
    </source>
</evidence>
<dbReference type="AlphaFoldDB" id="A0A644WIK9"/>
<protein>
    <recommendedName>
        <fullName evidence="7">ABC transporter substrate-binding protein</fullName>
    </recommendedName>
</protein>
<dbReference type="PANTHER" id="PTHR43649">
    <property type="entry name" value="ARABINOSE-BINDING PROTEIN-RELATED"/>
    <property type="match status" value="1"/>
</dbReference>
<evidence type="ECO:0000313" key="6">
    <source>
        <dbReference type="EMBL" id="MPM02353.1"/>
    </source>
</evidence>
<dbReference type="EMBL" id="VSSQ01000862">
    <property type="protein sequence ID" value="MPM02353.1"/>
    <property type="molecule type" value="Genomic_DNA"/>
</dbReference>
<comment type="caution">
    <text evidence="6">The sequence shown here is derived from an EMBL/GenBank/DDBJ whole genome shotgun (WGS) entry which is preliminary data.</text>
</comment>
<keyword evidence="3" id="KW-0472">Membrane</keyword>
<evidence type="ECO:0000256" key="1">
    <source>
        <dbReference type="ARBA" id="ARBA00022475"/>
    </source>
</evidence>
<dbReference type="InterPro" id="IPR006059">
    <property type="entry name" value="SBP"/>
</dbReference>